<organism evidence="4 5">
    <name type="scientific">Leptospira congkakensis</name>
    <dbReference type="NCBI Taxonomy" id="2484932"/>
    <lineage>
        <taxon>Bacteria</taxon>
        <taxon>Pseudomonadati</taxon>
        <taxon>Spirochaetota</taxon>
        <taxon>Spirochaetia</taxon>
        <taxon>Leptospirales</taxon>
        <taxon>Leptospiraceae</taxon>
        <taxon>Leptospira</taxon>
    </lineage>
</organism>
<dbReference type="InterPro" id="IPR008964">
    <property type="entry name" value="Invasin/intimin_cell_adhesion"/>
</dbReference>
<dbReference type="Proteomes" id="UP000298263">
    <property type="component" value="Unassembled WGS sequence"/>
</dbReference>
<dbReference type="InterPro" id="IPR019405">
    <property type="entry name" value="Lactonase_7-beta_prop"/>
</dbReference>
<dbReference type="Pfam" id="PF02368">
    <property type="entry name" value="Big_2"/>
    <property type="match status" value="1"/>
</dbReference>
<dbReference type="InterPro" id="IPR015943">
    <property type="entry name" value="WD40/YVTN_repeat-like_dom_sf"/>
</dbReference>
<dbReference type="Pfam" id="PF10282">
    <property type="entry name" value="Lactonase"/>
    <property type="match status" value="1"/>
</dbReference>
<comment type="caution">
    <text evidence="4">The sequence shown here is derived from an EMBL/GenBank/DDBJ whole genome shotgun (WGS) entry which is preliminary data.</text>
</comment>
<dbReference type="SUPFAM" id="SSF49373">
    <property type="entry name" value="Invasin/intimin cell-adhesion fragments"/>
    <property type="match status" value="1"/>
</dbReference>
<sequence length="470" mass="50279">MKTVISNKSNRFKYLRFTKLLPLVVCLFSFNACLLNPIVQSILFPEKDPSSKSLFALWALLASSNSVVELNHTWAGIHKGDSLQLEAQYYLYGNKTETTFQWSSSNDSVATVSATGLVQSIGNGKILITATSGDGRARATSAITVYSGYVYASLDNMNTVGFLTMNHTTGALTSFATYSTGASTGPTGIGVDPFGKFLFTGNFNSGTISQFLINQTTGALTSNTPFSVTAGTNPRNLVITPDGKYLYLIAEGTQNIEAYSINSNGTLSFINSYTSTIGQAQIQISRSGKFILLMNGSYNAIVAYQVNPIDGSLSLAATSPSFTNGGTGYIATHPNGSFLYVGSFPAVTVLSFDDNTGFMTIVDSVPQTMLSNGAAIHPNGRFYYLMHLNNETISCYGIDPITGKTSFISSLSGFSFTSLRYMIIDPTGRFAYVADNSGDLLQFSINQTTGELTSMGTVNAGGGQWNLTFL</sequence>
<evidence type="ECO:0000256" key="2">
    <source>
        <dbReference type="ARBA" id="ARBA00022526"/>
    </source>
</evidence>
<dbReference type="GO" id="GO:0006006">
    <property type="term" value="P:glucose metabolic process"/>
    <property type="evidence" value="ECO:0007669"/>
    <property type="project" value="UniProtKB-KW"/>
</dbReference>
<dbReference type="EMBL" id="RQGP01000010">
    <property type="protein sequence ID" value="TGL94237.1"/>
    <property type="molecule type" value="Genomic_DNA"/>
</dbReference>
<keyword evidence="2" id="KW-0313">Glucose metabolism</keyword>
<name>A0A4Z1A9R3_9LEPT</name>
<dbReference type="GO" id="GO:0017057">
    <property type="term" value="F:6-phosphogluconolactonase activity"/>
    <property type="evidence" value="ECO:0007669"/>
    <property type="project" value="TreeGrafter"/>
</dbReference>
<feature type="domain" description="BIG2" evidence="3">
    <location>
        <begin position="64"/>
        <end position="142"/>
    </location>
</feature>
<keyword evidence="2" id="KW-0119">Carbohydrate metabolism</keyword>
<dbReference type="InterPro" id="IPR003343">
    <property type="entry name" value="Big_2"/>
</dbReference>
<gene>
    <name evidence="4" type="ORF">EHQ69_07160</name>
</gene>
<dbReference type="InterPro" id="IPR050282">
    <property type="entry name" value="Cycloisomerase_2"/>
</dbReference>
<dbReference type="SUPFAM" id="SSF50974">
    <property type="entry name" value="Nitrous oxide reductase, N-terminal domain"/>
    <property type="match status" value="1"/>
</dbReference>
<dbReference type="OrthoDB" id="344143at2"/>
<dbReference type="Gene3D" id="2.130.10.10">
    <property type="entry name" value="YVTN repeat-like/Quinoprotein amine dehydrogenase"/>
    <property type="match status" value="2"/>
</dbReference>
<protein>
    <submittedName>
        <fullName evidence="4">6-phosphogluconolactonase</fullName>
    </submittedName>
</protein>
<dbReference type="PANTHER" id="PTHR30344:SF1">
    <property type="entry name" value="6-PHOSPHOGLUCONOLACTONASE"/>
    <property type="match status" value="1"/>
</dbReference>
<comment type="similarity">
    <text evidence="1">Belongs to the cycloisomerase 2 family.</text>
</comment>
<dbReference type="Gene3D" id="2.60.40.1080">
    <property type="match status" value="1"/>
</dbReference>
<dbReference type="SMART" id="SM00635">
    <property type="entry name" value="BID_2"/>
    <property type="match status" value="1"/>
</dbReference>
<evidence type="ECO:0000313" key="5">
    <source>
        <dbReference type="Proteomes" id="UP000298263"/>
    </source>
</evidence>
<evidence type="ECO:0000313" key="4">
    <source>
        <dbReference type="EMBL" id="TGL94237.1"/>
    </source>
</evidence>
<dbReference type="AlphaFoldDB" id="A0A4Z1A9R3"/>
<proteinExistence type="inferred from homology"/>
<keyword evidence="5" id="KW-1185">Reference proteome</keyword>
<dbReference type="InterPro" id="IPR011045">
    <property type="entry name" value="N2O_reductase_N"/>
</dbReference>
<evidence type="ECO:0000259" key="3">
    <source>
        <dbReference type="SMART" id="SM00635"/>
    </source>
</evidence>
<evidence type="ECO:0000256" key="1">
    <source>
        <dbReference type="ARBA" id="ARBA00005564"/>
    </source>
</evidence>
<dbReference type="PANTHER" id="PTHR30344">
    <property type="entry name" value="6-PHOSPHOGLUCONOLACTONASE-RELATED"/>
    <property type="match status" value="1"/>
</dbReference>
<accession>A0A4Z1A9R3</accession>
<reference evidence="4" key="1">
    <citation type="journal article" date="2019" name="PLoS Negl. Trop. Dis.">
        <title>Revisiting the worldwide diversity of Leptospira species in the environment.</title>
        <authorList>
            <person name="Vincent A.T."/>
            <person name="Schiettekatte O."/>
            <person name="Bourhy P."/>
            <person name="Veyrier F.J."/>
            <person name="Picardeau M."/>
        </authorList>
    </citation>
    <scope>NUCLEOTIDE SEQUENCE [LARGE SCALE GENOMIC DNA]</scope>
    <source>
        <strain evidence="4">201702422</strain>
    </source>
</reference>